<feature type="transmembrane region" description="Helical" evidence="2">
    <location>
        <begin position="155"/>
        <end position="171"/>
    </location>
</feature>
<accession>A0A8T0RHM2</accession>
<gene>
    <name evidence="3" type="ORF">PVAP13_6KG314106</name>
</gene>
<evidence type="ECO:0000313" key="3">
    <source>
        <dbReference type="EMBL" id="KAG2584606.1"/>
    </source>
</evidence>
<evidence type="ECO:0000256" key="1">
    <source>
        <dbReference type="SAM" id="MobiDB-lite"/>
    </source>
</evidence>
<dbReference type="GO" id="GO:0009941">
    <property type="term" value="C:chloroplast envelope"/>
    <property type="evidence" value="ECO:0007669"/>
    <property type="project" value="TreeGrafter"/>
</dbReference>
<feature type="region of interest" description="Disordered" evidence="1">
    <location>
        <begin position="299"/>
        <end position="340"/>
    </location>
</feature>
<keyword evidence="4" id="KW-1185">Reference proteome</keyword>
<dbReference type="Proteomes" id="UP000823388">
    <property type="component" value="Chromosome 6K"/>
</dbReference>
<protein>
    <submittedName>
        <fullName evidence="3">Uncharacterized protein</fullName>
    </submittedName>
</protein>
<feature type="compositionally biased region" description="Pro residues" evidence="1">
    <location>
        <begin position="47"/>
        <end position="56"/>
    </location>
</feature>
<feature type="region of interest" description="Disordered" evidence="1">
    <location>
        <begin position="37"/>
        <end position="77"/>
    </location>
</feature>
<keyword evidence="2" id="KW-1133">Transmembrane helix</keyword>
<dbReference type="EMBL" id="CM029047">
    <property type="protein sequence ID" value="KAG2584606.1"/>
    <property type="molecule type" value="Genomic_DNA"/>
</dbReference>
<dbReference type="PANTHER" id="PTHR36408:SF1">
    <property type="entry name" value="TRANSMEMBRANE PROTEIN"/>
    <property type="match status" value="1"/>
</dbReference>
<proteinExistence type="predicted"/>
<dbReference type="PANTHER" id="PTHR36408">
    <property type="entry name" value="TRANSMEMBRANE PROTEIN"/>
    <property type="match status" value="1"/>
</dbReference>
<comment type="caution">
    <text evidence="3">The sequence shown here is derived from an EMBL/GenBank/DDBJ whole genome shotgun (WGS) entry which is preliminary data.</text>
</comment>
<evidence type="ECO:0000256" key="2">
    <source>
        <dbReference type="SAM" id="Phobius"/>
    </source>
</evidence>
<organism evidence="3 4">
    <name type="scientific">Panicum virgatum</name>
    <name type="common">Blackwell switchgrass</name>
    <dbReference type="NCBI Taxonomy" id="38727"/>
    <lineage>
        <taxon>Eukaryota</taxon>
        <taxon>Viridiplantae</taxon>
        <taxon>Streptophyta</taxon>
        <taxon>Embryophyta</taxon>
        <taxon>Tracheophyta</taxon>
        <taxon>Spermatophyta</taxon>
        <taxon>Magnoliopsida</taxon>
        <taxon>Liliopsida</taxon>
        <taxon>Poales</taxon>
        <taxon>Poaceae</taxon>
        <taxon>PACMAD clade</taxon>
        <taxon>Panicoideae</taxon>
        <taxon>Panicodae</taxon>
        <taxon>Paniceae</taxon>
        <taxon>Panicinae</taxon>
        <taxon>Panicum</taxon>
        <taxon>Panicum sect. Hiantes</taxon>
    </lineage>
</organism>
<sequence>MLLPPHPCPLGPLRASSSSSSLGARLRLRPCLQFPSSPSHAPLLSRSPPPRWPPPLRAHASGSGNARGLTPAQLLGSDIHTPPTPRFRANSVRHFAGEPVRRRGAFGLDALLSAAELLCFAPPAICSLVCAARLVFSPSSASAGPLPLADGRLLVLQYVLLVGAVAIGSLIRRRQSGRLRPPSGAADRAGMGLVERMDKVEDSVRGMVAAVGVLSRTVEKLSVRFRVLRRTLRDPISETANLAQKNSEATRILAAQEGLLEKEIGAIQKLLYAMQEQQQKQLDLILAIGEASTILGGEQDMLDGGSARSSSADPAPEIENKQAKVSAGAVTGDTNPDFII</sequence>
<dbReference type="AlphaFoldDB" id="A0A8T0RHM2"/>
<name>A0A8T0RHM2_PANVG</name>
<reference evidence="3 4" key="1">
    <citation type="submission" date="2020-05" db="EMBL/GenBank/DDBJ databases">
        <title>WGS assembly of Panicum virgatum.</title>
        <authorList>
            <person name="Lovell J.T."/>
            <person name="Jenkins J."/>
            <person name="Shu S."/>
            <person name="Juenger T.E."/>
            <person name="Schmutz J."/>
        </authorList>
    </citation>
    <scope>NUCLEOTIDE SEQUENCE [LARGE SCALE GENOMIC DNA]</scope>
    <source>
        <strain evidence="4">cv. AP13</strain>
    </source>
</reference>
<keyword evidence="2" id="KW-0812">Transmembrane</keyword>
<evidence type="ECO:0000313" key="4">
    <source>
        <dbReference type="Proteomes" id="UP000823388"/>
    </source>
</evidence>
<feature type="compositionally biased region" description="Low complexity" evidence="1">
    <location>
        <begin position="37"/>
        <end position="46"/>
    </location>
</feature>
<keyword evidence="2" id="KW-0472">Membrane</keyword>